<dbReference type="CDD" id="cd07438">
    <property type="entry name" value="PHP_HisPPase_AMP"/>
    <property type="match status" value="1"/>
</dbReference>
<organism evidence="2 3">
    <name type="scientific">Aliikangiella coralliicola</name>
    <dbReference type="NCBI Taxonomy" id="2592383"/>
    <lineage>
        <taxon>Bacteria</taxon>
        <taxon>Pseudomonadati</taxon>
        <taxon>Pseudomonadota</taxon>
        <taxon>Gammaproteobacteria</taxon>
        <taxon>Oceanospirillales</taxon>
        <taxon>Pleioneaceae</taxon>
        <taxon>Aliikangiella</taxon>
    </lineage>
</organism>
<protein>
    <submittedName>
        <fullName evidence="2">PHP domain-containing protein</fullName>
    </submittedName>
</protein>
<name>A0A545UDD4_9GAMM</name>
<dbReference type="RefSeq" id="WP_142893647.1">
    <property type="nucleotide sequence ID" value="NZ_ML660164.1"/>
</dbReference>
<gene>
    <name evidence="2" type="ORF">FLL46_11370</name>
</gene>
<dbReference type="GO" id="GO:0035312">
    <property type="term" value="F:5'-3' DNA exonuclease activity"/>
    <property type="evidence" value="ECO:0007669"/>
    <property type="project" value="TreeGrafter"/>
</dbReference>
<dbReference type="Gene3D" id="3.20.20.140">
    <property type="entry name" value="Metal-dependent hydrolases"/>
    <property type="match status" value="1"/>
</dbReference>
<accession>A0A545UDD4</accession>
<dbReference type="OrthoDB" id="9804333at2"/>
<dbReference type="SMART" id="SM00481">
    <property type="entry name" value="POLIIIAc"/>
    <property type="match status" value="1"/>
</dbReference>
<sequence>MRYDFHCHSHFSDGALSPEALIDYAIDKEIDVLALTDHDSTGGLESAREQIKAIGASLRLLNGIEISALTEFGEIHIVGLDIDAENEGLKRTLAIQQKNRWSRVEEYDVKLAKIGVKGILQEVRNQAVEVATRPHIARAIVNLGFAKDMDQAFKRYIGKKGRIKVSKSWVPMAEAIDLIRQAGGISVLAHPTRYPLSNRKLSLLIESFKCEGGNAMEMAYPSLNRDKSDWLKIHREKNGLLASSGSDFHYPNLRWTDLGRFPNLDPSIPHVKDELIK</sequence>
<dbReference type="InterPro" id="IPR003141">
    <property type="entry name" value="Pol/His_phosphatase_N"/>
</dbReference>
<dbReference type="AlphaFoldDB" id="A0A545UDD4"/>
<dbReference type="InterPro" id="IPR016195">
    <property type="entry name" value="Pol/histidinol_Pase-like"/>
</dbReference>
<dbReference type="GO" id="GO:0004534">
    <property type="term" value="F:5'-3' RNA exonuclease activity"/>
    <property type="evidence" value="ECO:0007669"/>
    <property type="project" value="TreeGrafter"/>
</dbReference>
<dbReference type="Pfam" id="PF02811">
    <property type="entry name" value="PHP"/>
    <property type="match status" value="1"/>
</dbReference>
<evidence type="ECO:0000313" key="3">
    <source>
        <dbReference type="Proteomes" id="UP000315439"/>
    </source>
</evidence>
<dbReference type="Gene3D" id="1.10.150.650">
    <property type="match status" value="1"/>
</dbReference>
<dbReference type="EMBL" id="VIKS01000007">
    <property type="protein sequence ID" value="TQV87470.1"/>
    <property type="molecule type" value="Genomic_DNA"/>
</dbReference>
<reference evidence="2 3" key="1">
    <citation type="submission" date="2019-07" db="EMBL/GenBank/DDBJ databases">
        <title>Draft genome for Aliikangiella sp. M105.</title>
        <authorList>
            <person name="Wang G."/>
        </authorList>
    </citation>
    <scope>NUCLEOTIDE SEQUENCE [LARGE SCALE GENOMIC DNA]</scope>
    <source>
        <strain evidence="2 3">M105</strain>
    </source>
</reference>
<proteinExistence type="predicted"/>
<dbReference type="InterPro" id="IPR052018">
    <property type="entry name" value="PHP_domain"/>
</dbReference>
<evidence type="ECO:0000313" key="2">
    <source>
        <dbReference type="EMBL" id="TQV87470.1"/>
    </source>
</evidence>
<evidence type="ECO:0000259" key="1">
    <source>
        <dbReference type="SMART" id="SM00481"/>
    </source>
</evidence>
<comment type="caution">
    <text evidence="2">The sequence shown here is derived from an EMBL/GenBank/DDBJ whole genome shotgun (WGS) entry which is preliminary data.</text>
</comment>
<keyword evidence="3" id="KW-1185">Reference proteome</keyword>
<dbReference type="Proteomes" id="UP000315439">
    <property type="component" value="Unassembled WGS sequence"/>
</dbReference>
<dbReference type="PANTHER" id="PTHR42924:SF3">
    <property type="entry name" value="POLYMERASE_HISTIDINOL PHOSPHATASE N-TERMINAL DOMAIN-CONTAINING PROTEIN"/>
    <property type="match status" value="1"/>
</dbReference>
<dbReference type="SUPFAM" id="SSF89550">
    <property type="entry name" value="PHP domain-like"/>
    <property type="match status" value="1"/>
</dbReference>
<feature type="domain" description="Polymerase/histidinol phosphatase N-terminal" evidence="1">
    <location>
        <begin position="3"/>
        <end position="70"/>
    </location>
</feature>
<dbReference type="InterPro" id="IPR004013">
    <property type="entry name" value="PHP_dom"/>
</dbReference>
<dbReference type="PANTHER" id="PTHR42924">
    <property type="entry name" value="EXONUCLEASE"/>
    <property type="match status" value="1"/>
</dbReference>